<comment type="caution">
    <text evidence="1">The sequence shown here is derived from an EMBL/GenBank/DDBJ whole genome shotgun (WGS) entry which is preliminary data.</text>
</comment>
<name>A0A0F9PK79_9ZZZZ</name>
<protein>
    <submittedName>
        <fullName evidence="1">Uncharacterized protein</fullName>
    </submittedName>
</protein>
<dbReference type="AlphaFoldDB" id="A0A0F9PK79"/>
<proteinExistence type="predicted"/>
<sequence length="136" mass="15188">MKMSVLMLDKDQSFAMQANVISPGYQSIVLRGYITERRPDGTYVAPLLPQLFFGADGSQLTTWRQYISGTGAQTILSRSAGSPMVPREELFWKKISDFKREPAKVEVAPLEIPLQLTKAILAFIGGTVLIILSRRR</sequence>
<organism evidence="1">
    <name type="scientific">marine sediment metagenome</name>
    <dbReference type="NCBI Taxonomy" id="412755"/>
    <lineage>
        <taxon>unclassified sequences</taxon>
        <taxon>metagenomes</taxon>
        <taxon>ecological metagenomes</taxon>
    </lineage>
</organism>
<dbReference type="EMBL" id="LAZR01002265">
    <property type="protein sequence ID" value="KKN32235.1"/>
    <property type="molecule type" value="Genomic_DNA"/>
</dbReference>
<reference evidence="1" key="1">
    <citation type="journal article" date="2015" name="Nature">
        <title>Complex archaea that bridge the gap between prokaryotes and eukaryotes.</title>
        <authorList>
            <person name="Spang A."/>
            <person name="Saw J.H."/>
            <person name="Jorgensen S.L."/>
            <person name="Zaremba-Niedzwiedzka K."/>
            <person name="Martijn J."/>
            <person name="Lind A.E."/>
            <person name="van Eijk R."/>
            <person name="Schleper C."/>
            <person name="Guy L."/>
            <person name="Ettema T.J."/>
        </authorList>
    </citation>
    <scope>NUCLEOTIDE SEQUENCE</scope>
</reference>
<evidence type="ECO:0000313" key="1">
    <source>
        <dbReference type="EMBL" id="KKN32235.1"/>
    </source>
</evidence>
<gene>
    <name evidence="1" type="ORF">LCGC14_0815850</name>
</gene>
<accession>A0A0F9PK79</accession>